<dbReference type="PANTHER" id="PTHR43072:SF23">
    <property type="entry name" value="UPF0039 PROTEIN C11D3.02C"/>
    <property type="match status" value="1"/>
</dbReference>
<comment type="caution">
    <text evidence="5">The sequence shown here is derived from an EMBL/GenBank/DDBJ whole genome shotgun (WGS) entry which is preliminary data.</text>
</comment>
<dbReference type="OrthoDB" id="3173333at2"/>
<feature type="domain" description="N-acetyltransferase" evidence="3">
    <location>
        <begin position="1"/>
        <end position="163"/>
    </location>
</feature>
<evidence type="ECO:0000259" key="3">
    <source>
        <dbReference type="PROSITE" id="PS51186"/>
    </source>
</evidence>
<dbReference type="PROSITE" id="PS51186">
    <property type="entry name" value="GNAT"/>
    <property type="match status" value="1"/>
</dbReference>
<gene>
    <name evidence="5" type="ORF">FB463_000419</name>
    <name evidence="4" type="ORF">FFA01_20150</name>
</gene>
<accession>A0A7W3JG32</accession>
<dbReference type="Proteomes" id="UP000321154">
    <property type="component" value="Unassembled WGS sequence"/>
</dbReference>
<keyword evidence="1 5" id="KW-0808">Transferase</keyword>
<name>A0A7W3JG32_9MICO</name>
<dbReference type="SUPFAM" id="SSF55729">
    <property type="entry name" value="Acyl-CoA N-acyltransferases (Nat)"/>
    <property type="match status" value="1"/>
</dbReference>
<dbReference type="EMBL" id="JACGWW010000001">
    <property type="protein sequence ID" value="MBA8812195.1"/>
    <property type="molecule type" value="Genomic_DNA"/>
</dbReference>
<dbReference type="EC" id="2.3.1.183" evidence="5"/>
<keyword evidence="6" id="KW-1185">Reference proteome</keyword>
<dbReference type="PANTHER" id="PTHR43072">
    <property type="entry name" value="N-ACETYLTRANSFERASE"/>
    <property type="match status" value="1"/>
</dbReference>
<reference evidence="5 7" key="2">
    <citation type="submission" date="2020-07" db="EMBL/GenBank/DDBJ databases">
        <title>Sequencing the genomes of 1000 actinobacteria strains.</title>
        <authorList>
            <person name="Klenk H.-P."/>
        </authorList>
    </citation>
    <scope>NUCLEOTIDE SEQUENCE [LARGE SCALE GENOMIC DNA]</scope>
    <source>
        <strain evidence="5 7">DSM 10309</strain>
    </source>
</reference>
<keyword evidence="2 5" id="KW-0012">Acyltransferase</keyword>
<evidence type="ECO:0000313" key="7">
    <source>
        <dbReference type="Proteomes" id="UP000522688"/>
    </source>
</evidence>
<evidence type="ECO:0000256" key="2">
    <source>
        <dbReference type="ARBA" id="ARBA00023315"/>
    </source>
</evidence>
<dbReference type="InterPro" id="IPR000182">
    <property type="entry name" value="GNAT_dom"/>
</dbReference>
<sequence>MQIRPAIESDLPGVLEIHADAVAHSTAIWTDEPPTLDGRRDWLATHSVAGRSALVAVEDDLVVGYASYGPFHAKEGYRHTCENSVYVRPGHQGKGIGRSLLQALIAGASADGLHVMVALIEAGNEASVRLHSSLGFDDAGVLREVGTKFGRWLDLRYMTRALS</sequence>
<dbReference type="Gene3D" id="3.40.630.30">
    <property type="match status" value="1"/>
</dbReference>
<dbReference type="Pfam" id="PF00583">
    <property type="entry name" value="Acetyltransf_1"/>
    <property type="match status" value="1"/>
</dbReference>
<dbReference type="InterPro" id="IPR016181">
    <property type="entry name" value="Acyl_CoA_acyltransferase"/>
</dbReference>
<protein>
    <submittedName>
        <fullName evidence="4">N-acetyltransferase</fullName>
    </submittedName>
    <submittedName>
        <fullName evidence="5">Phosphinothricin acetyltransferase</fullName>
        <ecNumber evidence="5">2.3.1.183</ecNumber>
    </submittedName>
</protein>
<evidence type="ECO:0000313" key="4">
    <source>
        <dbReference type="EMBL" id="GEK83706.1"/>
    </source>
</evidence>
<dbReference type="Proteomes" id="UP000522688">
    <property type="component" value="Unassembled WGS sequence"/>
</dbReference>
<evidence type="ECO:0000313" key="5">
    <source>
        <dbReference type="EMBL" id="MBA8812195.1"/>
    </source>
</evidence>
<dbReference type="AlphaFoldDB" id="A0A7W3JG32"/>
<dbReference type="RefSeq" id="WP_146855699.1">
    <property type="nucleotide sequence ID" value="NZ_BAAAHR010000002.1"/>
</dbReference>
<proteinExistence type="predicted"/>
<evidence type="ECO:0000256" key="1">
    <source>
        <dbReference type="ARBA" id="ARBA00022679"/>
    </source>
</evidence>
<dbReference type="CDD" id="cd04301">
    <property type="entry name" value="NAT_SF"/>
    <property type="match status" value="1"/>
</dbReference>
<reference evidence="4 6" key="1">
    <citation type="submission" date="2019-07" db="EMBL/GenBank/DDBJ databases">
        <title>Whole genome shotgun sequence of Frigoribacterium faeni NBRC 103066.</title>
        <authorList>
            <person name="Hosoyama A."/>
            <person name="Uohara A."/>
            <person name="Ohji S."/>
            <person name="Ichikawa N."/>
        </authorList>
    </citation>
    <scope>NUCLEOTIDE SEQUENCE [LARGE SCALE GENOMIC DNA]</scope>
    <source>
        <strain evidence="4 6">NBRC 103066</strain>
    </source>
</reference>
<dbReference type="EMBL" id="BJUV01000019">
    <property type="protein sequence ID" value="GEK83706.1"/>
    <property type="molecule type" value="Genomic_DNA"/>
</dbReference>
<dbReference type="GO" id="GO:0102971">
    <property type="term" value="F:phosphinothricin N-acetyltransferase activity"/>
    <property type="evidence" value="ECO:0007669"/>
    <property type="project" value="UniProtKB-EC"/>
</dbReference>
<organism evidence="5 7">
    <name type="scientific">Frigoribacterium faeni</name>
    <dbReference type="NCBI Taxonomy" id="145483"/>
    <lineage>
        <taxon>Bacteria</taxon>
        <taxon>Bacillati</taxon>
        <taxon>Actinomycetota</taxon>
        <taxon>Actinomycetes</taxon>
        <taxon>Micrococcales</taxon>
        <taxon>Microbacteriaceae</taxon>
        <taxon>Frigoribacterium</taxon>
    </lineage>
</organism>
<evidence type="ECO:0000313" key="6">
    <source>
        <dbReference type="Proteomes" id="UP000321154"/>
    </source>
</evidence>